<accession>A0A2L2TH62</accession>
<evidence type="ECO:0000313" key="1">
    <source>
        <dbReference type="EMBL" id="CEI63757.1"/>
    </source>
</evidence>
<dbReference type="EMBL" id="LN649229">
    <property type="protein sequence ID" value="CEI63757.1"/>
    <property type="molecule type" value="Genomic_DNA"/>
</dbReference>
<dbReference type="RefSeq" id="XP_025587477.1">
    <property type="nucleotide sequence ID" value="XM_025730809.2"/>
</dbReference>
<keyword evidence="2" id="KW-1185">Reference proteome</keyword>
<dbReference type="Proteomes" id="UP000245910">
    <property type="component" value="Chromosome I"/>
</dbReference>
<evidence type="ECO:0000313" key="2">
    <source>
        <dbReference type="Proteomes" id="UP000245910"/>
    </source>
</evidence>
<dbReference type="GeneID" id="37251913"/>
<protein>
    <submittedName>
        <fullName evidence="1">Uncharacterized protein</fullName>
    </submittedName>
</protein>
<name>A0A2L2TH62_9HYPO</name>
<organism evidence="1 2">
    <name type="scientific">Fusarium venenatum</name>
    <dbReference type="NCBI Taxonomy" id="56646"/>
    <lineage>
        <taxon>Eukaryota</taxon>
        <taxon>Fungi</taxon>
        <taxon>Dikarya</taxon>
        <taxon>Ascomycota</taxon>
        <taxon>Pezizomycotina</taxon>
        <taxon>Sordariomycetes</taxon>
        <taxon>Hypocreomycetidae</taxon>
        <taxon>Hypocreales</taxon>
        <taxon>Nectriaceae</taxon>
        <taxon>Fusarium</taxon>
    </lineage>
</organism>
<dbReference type="OrthoDB" id="10386643at2759"/>
<dbReference type="KEGG" id="fvn:FVRRES_00269"/>
<reference evidence="2" key="1">
    <citation type="submission" date="2014-10" db="EMBL/GenBank/DDBJ databases">
        <authorList>
            <person name="King R."/>
        </authorList>
    </citation>
    <scope>NUCLEOTIDE SEQUENCE [LARGE SCALE GENOMIC DNA]</scope>
    <source>
        <strain evidence="2">A3/5</strain>
    </source>
</reference>
<dbReference type="AlphaFoldDB" id="A0A2L2TH62"/>
<proteinExistence type="predicted"/>
<sequence>MTSDQRKLLTLSQRRDASEHTIYDVIVWVPDPRAPKSTGKLIPKGPLLMKLPIRARDSLLDYCFVTSPKKELWMSFRTIMPEFSNLPIPIISRLHVKITTHLHVVSSSEVVREPEVVVRSNYRANTVSVREHALVQPQILEGHNGGKTIYVQAPNSKEWKPVMIESDTWVGFNSHELLLVNPGATFPSISYIYAIFACKNAWFIDSLSLNYFTEWARGDKCQWQSTQVQFPEMHNTLFDIETPHSTHTVVTYDKGSKSYRLYVFFCNFHKPSVVVYFYLSLRSDGSVNTVGDKIQAQGLQLIPTQRSDSSNIFRVEEAYDRVYCIWNQDGRMSGSSAEIGSDGIIKDKWLDFCDESKRPYLSPGSGLGSIAAPVNFCITPENDYVNSGL</sequence>